<dbReference type="GO" id="GO:0005794">
    <property type="term" value="C:Golgi apparatus"/>
    <property type="evidence" value="ECO:0007669"/>
    <property type="project" value="TreeGrafter"/>
</dbReference>
<comment type="similarity">
    <text evidence="2 6">Belongs to the GDT1 family.</text>
</comment>
<feature type="non-terminal residue" evidence="8">
    <location>
        <position position="1"/>
    </location>
</feature>
<proteinExistence type="inferred from homology"/>
<dbReference type="PANTHER" id="PTHR12608:SF1">
    <property type="entry name" value="TRANSMEMBRANE PROTEIN 165"/>
    <property type="match status" value="1"/>
</dbReference>
<sequence length="68" mass="7499">MTALIKLGDKTFFISAIMAMKNSRSPVFFGSMTANVVMNGISGYTTSDTTQEELEEAENELKKLDSKE</sequence>
<reference evidence="8" key="1">
    <citation type="submission" date="2020-11" db="EMBL/GenBank/DDBJ databases">
        <authorList>
            <person name="Tran Van P."/>
        </authorList>
    </citation>
    <scope>NUCLEOTIDE SEQUENCE</scope>
</reference>
<keyword evidence="4" id="KW-1133">Transmembrane helix</keyword>
<dbReference type="GO" id="GO:0015085">
    <property type="term" value="F:calcium ion transmembrane transporter activity"/>
    <property type="evidence" value="ECO:0007669"/>
    <property type="project" value="TreeGrafter"/>
</dbReference>
<name>A0A7R9LCL9_9ACAR</name>
<protein>
    <recommendedName>
        <fullName evidence="6">GDT1 family protein</fullName>
    </recommendedName>
</protein>
<feature type="region of interest" description="Disordered" evidence="7">
    <location>
        <begin position="45"/>
        <end position="68"/>
    </location>
</feature>
<evidence type="ECO:0000256" key="3">
    <source>
        <dbReference type="ARBA" id="ARBA00022692"/>
    </source>
</evidence>
<dbReference type="EMBL" id="CAJPIZ010020609">
    <property type="protein sequence ID" value="CAG2117350.1"/>
    <property type="molecule type" value="Genomic_DNA"/>
</dbReference>
<keyword evidence="3" id="KW-0812">Transmembrane</keyword>
<evidence type="ECO:0000256" key="2">
    <source>
        <dbReference type="ARBA" id="ARBA00009190"/>
    </source>
</evidence>
<feature type="compositionally biased region" description="Basic and acidic residues" evidence="7">
    <location>
        <begin position="59"/>
        <end position="68"/>
    </location>
</feature>
<gene>
    <name evidence="8" type="ORF">OSB1V03_LOCUS17303</name>
</gene>
<keyword evidence="5" id="KW-0472">Membrane</keyword>
<evidence type="ECO:0000256" key="7">
    <source>
        <dbReference type="SAM" id="MobiDB-lite"/>
    </source>
</evidence>
<dbReference type="PANTHER" id="PTHR12608">
    <property type="entry name" value="TRANSMEMBRANE PROTEIN HTP-1 RELATED"/>
    <property type="match status" value="1"/>
</dbReference>
<dbReference type="EMBL" id="OC875184">
    <property type="protein sequence ID" value="CAD7638256.1"/>
    <property type="molecule type" value="Genomic_DNA"/>
</dbReference>
<dbReference type="InterPro" id="IPR001727">
    <property type="entry name" value="GDT1-like"/>
</dbReference>
<dbReference type="GO" id="GO:0005384">
    <property type="term" value="F:manganese ion transmembrane transporter activity"/>
    <property type="evidence" value="ECO:0007669"/>
    <property type="project" value="TreeGrafter"/>
</dbReference>
<dbReference type="GO" id="GO:0016020">
    <property type="term" value="C:membrane"/>
    <property type="evidence" value="ECO:0007669"/>
    <property type="project" value="UniProtKB-SubCell"/>
</dbReference>
<dbReference type="GO" id="GO:0032472">
    <property type="term" value="P:Golgi calcium ion transport"/>
    <property type="evidence" value="ECO:0007669"/>
    <property type="project" value="TreeGrafter"/>
</dbReference>
<dbReference type="GO" id="GO:0032468">
    <property type="term" value="P:Golgi calcium ion homeostasis"/>
    <property type="evidence" value="ECO:0007669"/>
    <property type="project" value="TreeGrafter"/>
</dbReference>
<dbReference type="Pfam" id="PF01169">
    <property type="entry name" value="GDT1"/>
    <property type="match status" value="1"/>
</dbReference>
<evidence type="ECO:0000256" key="4">
    <source>
        <dbReference type="ARBA" id="ARBA00022989"/>
    </source>
</evidence>
<dbReference type="Proteomes" id="UP000759131">
    <property type="component" value="Unassembled WGS sequence"/>
</dbReference>
<evidence type="ECO:0000313" key="9">
    <source>
        <dbReference type="Proteomes" id="UP000759131"/>
    </source>
</evidence>
<evidence type="ECO:0000256" key="5">
    <source>
        <dbReference type="ARBA" id="ARBA00023136"/>
    </source>
</evidence>
<dbReference type="AlphaFoldDB" id="A0A7R9LCL9"/>
<evidence type="ECO:0000313" key="8">
    <source>
        <dbReference type="EMBL" id="CAD7638256.1"/>
    </source>
</evidence>
<organism evidence="8">
    <name type="scientific">Medioppia subpectinata</name>
    <dbReference type="NCBI Taxonomy" id="1979941"/>
    <lineage>
        <taxon>Eukaryota</taxon>
        <taxon>Metazoa</taxon>
        <taxon>Ecdysozoa</taxon>
        <taxon>Arthropoda</taxon>
        <taxon>Chelicerata</taxon>
        <taxon>Arachnida</taxon>
        <taxon>Acari</taxon>
        <taxon>Acariformes</taxon>
        <taxon>Sarcoptiformes</taxon>
        <taxon>Oribatida</taxon>
        <taxon>Brachypylina</taxon>
        <taxon>Oppioidea</taxon>
        <taxon>Oppiidae</taxon>
        <taxon>Medioppia</taxon>
    </lineage>
</organism>
<evidence type="ECO:0000256" key="6">
    <source>
        <dbReference type="RuleBase" id="RU365102"/>
    </source>
</evidence>
<accession>A0A7R9LCL9</accession>
<evidence type="ECO:0000256" key="1">
    <source>
        <dbReference type="ARBA" id="ARBA00004141"/>
    </source>
</evidence>
<dbReference type="OrthoDB" id="442680at2759"/>
<comment type="subcellular location">
    <subcellularLocation>
        <location evidence="1 6">Membrane</location>
        <topology evidence="1 6">Multi-pass membrane protein</topology>
    </subcellularLocation>
</comment>
<keyword evidence="9" id="KW-1185">Reference proteome</keyword>